<organism evidence="1 2">
    <name type="scientific">Phascolomyces articulosus</name>
    <dbReference type="NCBI Taxonomy" id="60185"/>
    <lineage>
        <taxon>Eukaryota</taxon>
        <taxon>Fungi</taxon>
        <taxon>Fungi incertae sedis</taxon>
        <taxon>Mucoromycota</taxon>
        <taxon>Mucoromycotina</taxon>
        <taxon>Mucoromycetes</taxon>
        <taxon>Mucorales</taxon>
        <taxon>Lichtheimiaceae</taxon>
        <taxon>Phascolomyces</taxon>
    </lineage>
</organism>
<proteinExistence type="predicted"/>
<dbReference type="EMBL" id="JAIXMP010000025">
    <property type="protein sequence ID" value="KAI9253928.1"/>
    <property type="molecule type" value="Genomic_DNA"/>
</dbReference>
<comment type="caution">
    <text evidence="1">The sequence shown here is derived from an EMBL/GenBank/DDBJ whole genome shotgun (WGS) entry which is preliminary data.</text>
</comment>
<name>A0AAD5JUA9_9FUNG</name>
<reference evidence="1" key="1">
    <citation type="journal article" date="2022" name="IScience">
        <title>Evolution of zygomycete secretomes and the origins of terrestrial fungal ecologies.</title>
        <authorList>
            <person name="Chang Y."/>
            <person name="Wang Y."/>
            <person name="Mondo S."/>
            <person name="Ahrendt S."/>
            <person name="Andreopoulos W."/>
            <person name="Barry K."/>
            <person name="Beard J."/>
            <person name="Benny G.L."/>
            <person name="Blankenship S."/>
            <person name="Bonito G."/>
            <person name="Cuomo C."/>
            <person name="Desiro A."/>
            <person name="Gervers K.A."/>
            <person name="Hundley H."/>
            <person name="Kuo A."/>
            <person name="LaButti K."/>
            <person name="Lang B.F."/>
            <person name="Lipzen A."/>
            <person name="O'Donnell K."/>
            <person name="Pangilinan J."/>
            <person name="Reynolds N."/>
            <person name="Sandor L."/>
            <person name="Smith M.E."/>
            <person name="Tsang A."/>
            <person name="Grigoriev I.V."/>
            <person name="Stajich J.E."/>
            <person name="Spatafora J.W."/>
        </authorList>
    </citation>
    <scope>NUCLEOTIDE SEQUENCE</scope>
    <source>
        <strain evidence="1">RSA 2281</strain>
    </source>
</reference>
<evidence type="ECO:0000313" key="2">
    <source>
        <dbReference type="Proteomes" id="UP001209540"/>
    </source>
</evidence>
<reference evidence="1" key="2">
    <citation type="submission" date="2023-02" db="EMBL/GenBank/DDBJ databases">
        <authorList>
            <consortium name="DOE Joint Genome Institute"/>
            <person name="Mondo S.J."/>
            <person name="Chang Y."/>
            <person name="Wang Y."/>
            <person name="Ahrendt S."/>
            <person name="Andreopoulos W."/>
            <person name="Barry K."/>
            <person name="Beard J."/>
            <person name="Benny G.L."/>
            <person name="Blankenship S."/>
            <person name="Bonito G."/>
            <person name="Cuomo C."/>
            <person name="Desiro A."/>
            <person name="Gervers K.A."/>
            <person name="Hundley H."/>
            <person name="Kuo A."/>
            <person name="LaButti K."/>
            <person name="Lang B.F."/>
            <person name="Lipzen A."/>
            <person name="O'Donnell K."/>
            <person name="Pangilinan J."/>
            <person name="Reynolds N."/>
            <person name="Sandor L."/>
            <person name="Smith M.W."/>
            <person name="Tsang A."/>
            <person name="Grigoriev I.V."/>
            <person name="Stajich J.E."/>
            <person name="Spatafora J.W."/>
        </authorList>
    </citation>
    <scope>NUCLEOTIDE SEQUENCE</scope>
    <source>
        <strain evidence="1">RSA 2281</strain>
    </source>
</reference>
<dbReference type="AlphaFoldDB" id="A0AAD5JUA9"/>
<keyword evidence="2" id="KW-1185">Reference proteome</keyword>
<evidence type="ECO:0000313" key="1">
    <source>
        <dbReference type="EMBL" id="KAI9253928.1"/>
    </source>
</evidence>
<protein>
    <submittedName>
        <fullName evidence="1">Uncharacterized protein</fullName>
    </submittedName>
</protein>
<gene>
    <name evidence="1" type="ORF">BDA99DRAFT_540531</name>
</gene>
<accession>A0AAD5JUA9</accession>
<sequence length="155" mass="18083">MHQLPLFMNLHIHAEEVHKQQQVPQDVTFEICFLCPVLSRNNLSVCGSYHIIDCFHLYESLEINKPITIDLIPFILNKLPTKPVQKGHIKQCWCWIWSRMCELLFMVDLCCHLLEDISSCNDPDPGRSFIRWLESNNHTTTTAPPPPIIARRYTT</sequence>
<dbReference type="Proteomes" id="UP001209540">
    <property type="component" value="Unassembled WGS sequence"/>
</dbReference>